<proteinExistence type="inferred from homology"/>
<dbReference type="NCBIfam" id="TIGR02960">
    <property type="entry name" value="SigX5"/>
    <property type="match status" value="1"/>
</dbReference>
<evidence type="ECO:0000259" key="7">
    <source>
        <dbReference type="Pfam" id="PF04542"/>
    </source>
</evidence>
<dbReference type="Gene3D" id="3.10.450.50">
    <property type="match status" value="1"/>
</dbReference>
<protein>
    <submittedName>
        <fullName evidence="10">RNA polymerase sigma factor</fullName>
    </submittedName>
</protein>
<dbReference type="InterPro" id="IPR013249">
    <property type="entry name" value="RNA_pol_sigma70_r4_t2"/>
</dbReference>
<dbReference type="SUPFAM" id="SSF54427">
    <property type="entry name" value="NTF2-like"/>
    <property type="match status" value="1"/>
</dbReference>
<dbReference type="InterPro" id="IPR013324">
    <property type="entry name" value="RNA_pol_sigma_r3/r4-like"/>
</dbReference>
<dbReference type="EMBL" id="AP023396">
    <property type="protein sequence ID" value="BCK55989.1"/>
    <property type="molecule type" value="Genomic_DNA"/>
</dbReference>
<dbReference type="InterPro" id="IPR007627">
    <property type="entry name" value="RNA_pol_sigma70_r2"/>
</dbReference>
<keyword evidence="5" id="KW-0238">DNA-binding</keyword>
<dbReference type="InterPro" id="IPR032710">
    <property type="entry name" value="NTF2-like_dom_sf"/>
</dbReference>
<evidence type="ECO:0000313" key="11">
    <source>
        <dbReference type="Proteomes" id="UP000516173"/>
    </source>
</evidence>
<dbReference type="Proteomes" id="UP000516173">
    <property type="component" value="Chromosome"/>
</dbReference>
<dbReference type="GeneID" id="80348277"/>
<keyword evidence="11" id="KW-1185">Reference proteome</keyword>
<feature type="domain" description="RNA polymerase sigma-70 region 2" evidence="7">
    <location>
        <begin position="10"/>
        <end position="76"/>
    </location>
</feature>
<dbReference type="InterPro" id="IPR037401">
    <property type="entry name" value="SnoaL-like"/>
</dbReference>
<evidence type="ECO:0000259" key="9">
    <source>
        <dbReference type="Pfam" id="PF12680"/>
    </source>
</evidence>
<comment type="subunit">
    <text evidence="2">Interacts transiently with the RNA polymerase catalytic core formed by RpoA, RpoB, RpoC and RpoZ (2 alpha, 1 beta, 1 beta' and 1 omega subunit) to form the RNA polymerase holoenzyme that can initiate transcription.</text>
</comment>
<dbReference type="PANTHER" id="PTHR30173:SF36">
    <property type="entry name" value="ECF RNA POLYMERASE SIGMA FACTOR SIGJ"/>
    <property type="match status" value="1"/>
</dbReference>
<dbReference type="Pfam" id="PF08281">
    <property type="entry name" value="Sigma70_r4_2"/>
    <property type="match status" value="1"/>
</dbReference>
<evidence type="ECO:0000256" key="4">
    <source>
        <dbReference type="ARBA" id="ARBA00023082"/>
    </source>
</evidence>
<dbReference type="InterPro" id="IPR014284">
    <property type="entry name" value="RNA_pol_sigma-70_dom"/>
</dbReference>
<keyword evidence="3" id="KW-0805">Transcription regulation</keyword>
<evidence type="ECO:0000256" key="2">
    <source>
        <dbReference type="ARBA" id="ARBA00011344"/>
    </source>
</evidence>
<dbReference type="Pfam" id="PF12680">
    <property type="entry name" value="SnoaL_2"/>
    <property type="match status" value="1"/>
</dbReference>
<dbReference type="GO" id="GO:0003677">
    <property type="term" value="F:DNA binding"/>
    <property type="evidence" value="ECO:0007669"/>
    <property type="project" value="UniProtKB-KW"/>
</dbReference>
<dbReference type="SUPFAM" id="SSF88946">
    <property type="entry name" value="Sigma2 domain of RNA polymerase sigma factors"/>
    <property type="match status" value="1"/>
</dbReference>
<dbReference type="InterPro" id="IPR052704">
    <property type="entry name" value="ECF_Sigma-70_Domain"/>
</dbReference>
<dbReference type="InterPro" id="IPR036388">
    <property type="entry name" value="WH-like_DNA-bd_sf"/>
</dbReference>
<keyword evidence="4" id="KW-0731">Sigma factor</keyword>
<accession>A0A7G1KQ51</accession>
<feature type="domain" description="RNA polymerase sigma factor 70 region 4 type 2" evidence="8">
    <location>
        <begin position="124"/>
        <end position="176"/>
    </location>
</feature>
<dbReference type="KEGG" id="nwl:NWFMUON74_37610"/>
<dbReference type="PANTHER" id="PTHR30173">
    <property type="entry name" value="SIGMA 19 FACTOR"/>
    <property type="match status" value="1"/>
</dbReference>
<dbReference type="AlphaFoldDB" id="A0A7G1KQ51"/>
<evidence type="ECO:0000256" key="1">
    <source>
        <dbReference type="ARBA" id="ARBA00010641"/>
    </source>
</evidence>
<evidence type="ECO:0000256" key="6">
    <source>
        <dbReference type="ARBA" id="ARBA00023163"/>
    </source>
</evidence>
<keyword evidence="6" id="KW-0804">Transcription</keyword>
<comment type="similarity">
    <text evidence="1">Belongs to the sigma-70 factor family. ECF subfamily.</text>
</comment>
<evidence type="ECO:0000259" key="8">
    <source>
        <dbReference type="Pfam" id="PF08281"/>
    </source>
</evidence>
<dbReference type="Pfam" id="PF04542">
    <property type="entry name" value="Sigma70_r2"/>
    <property type="match status" value="1"/>
</dbReference>
<organism evidence="10 11">
    <name type="scientific">Nocardia wallacei</name>
    <dbReference type="NCBI Taxonomy" id="480035"/>
    <lineage>
        <taxon>Bacteria</taxon>
        <taxon>Bacillati</taxon>
        <taxon>Actinomycetota</taxon>
        <taxon>Actinomycetes</taxon>
        <taxon>Mycobacteriales</taxon>
        <taxon>Nocardiaceae</taxon>
        <taxon>Nocardia</taxon>
    </lineage>
</organism>
<dbReference type="Gene3D" id="1.10.1740.10">
    <property type="match status" value="1"/>
</dbReference>
<dbReference type="GO" id="GO:0006352">
    <property type="term" value="P:DNA-templated transcription initiation"/>
    <property type="evidence" value="ECO:0007669"/>
    <property type="project" value="InterPro"/>
</dbReference>
<evidence type="ECO:0000313" key="10">
    <source>
        <dbReference type="EMBL" id="BCK55989.1"/>
    </source>
</evidence>
<sequence>MTHPVESAAQQFRGELFTYCYRMLGSPHDAEDAIQEVYLLAWRGYGDFEGRASLRTWLYRIATRVCLKAIDRRGRRALPSGLGGPGDPGEPVRPRLREVSWVEPVPDTALDPAATIESRHATRLAFIAALQHLSGRQRAILILRDVLMFPAAEVATLLATTTPAVNSALQRARTQLAALATTGYNLSEPTDPQRREVLDRYAAAFENADIAELVRVLTEDAVLEMPPVPTWFRGRDQVGEFLRSRLTTPGAVRLVPTAANAQPAFGVYLHGHGGVHHPHAVQLLTLTESGIARIDMIHDPTLFPLFDLPDLIQKAER</sequence>
<dbReference type="RefSeq" id="WP_187683150.1">
    <property type="nucleotide sequence ID" value="NZ_AP023396.1"/>
</dbReference>
<reference evidence="10 11" key="1">
    <citation type="submission" date="2020-08" db="EMBL/GenBank/DDBJ databases">
        <title>Genome Sequencing of Nocardia wallacei strain FMUON74 and assembly.</title>
        <authorList>
            <person name="Toyokawa M."/>
            <person name="Uesaka K."/>
        </authorList>
    </citation>
    <scope>NUCLEOTIDE SEQUENCE [LARGE SCALE GENOMIC DNA]</scope>
    <source>
        <strain evidence="10 11">FMUON74</strain>
    </source>
</reference>
<evidence type="ECO:0000256" key="3">
    <source>
        <dbReference type="ARBA" id="ARBA00023015"/>
    </source>
</evidence>
<dbReference type="NCBIfam" id="NF006089">
    <property type="entry name" value="PRK08241.1"/>
    <property type="match status" value="1"/>
</dbReference>
<gene>
    <name evidence="10" type="primary">rpoE_8</name>
    <name evidence="10" type="ORF">NWFMUON74_37610</name>
</gene>
<dbReference type="GO" id="GO:0016987">
    <property type="term" value="F:sigma factor activity"/>
    <property type="evidence" value="ECO:0007669"/>
    <property type="project" value="UniProtKB-KW"/>
</dbReference>
<dbReference type="InterPro" id="IPR014305">
    <property type="entry name" value="RNA_pol_sigma-G_actinobac"/>
</dbReference>
<dbReference type="InterPro" id="IPR013325">
    <property type="entry name" value="RNA_pol_sigma_r2"/>
</dbReference>
<name>A0A7G1KQ51_9NOCA</name>
<dbReference type="NCBIfam" id="TIGR02937">
    <property type="entry name" value="sigma70-ECF"/>
    <property type="match status" value="1"/>
</dbReference>
<evidence type="ECO:0000256" key="5">
    <source>
        <dbReference type="ARBA" id="ARBA00023125"/>
    </source>
</evidence>
<dbReference type="Gene3D" id="1.10.10.10">
    <property type="entry name" value="Winged helix-like DNA-binding domain superfamily/Winged helix DNA-binding domain"/>
    <property type="match status" value="1"/>
</dbReference>
<feature type="domain" description="SnoaL-like" evidence="9">
    <location>
        <begin position="199"/>
        <end position="258"/>
    </location>
</feature>
<dbReference type="SUPFAM" id="SSF88659">
    <property type="entry name" value="Sigma3 and sigma4 domains of RNA polymerase sigma factors"/>
    <property type="match status" value="1"/>
</dbReference>